<dbReference type="RefSeq" id="XP_022144335.1">
    <property type="nucleotide sequence ID" value="XM_022288643.1"/>
</dbReference>
<dbReference type="Proteomes" id="UP000504603">
    <property type="component" value="Unplaced"/>
</dbReference>
<evidence type="ECO:0000313" key="2">
    <source>
        <dbReference type="RefSeq" id="XP_022144335.1"/>
    </source>
</evidence>
<dbReference type="PANTHER" id="PTHR35111:SF5">
    <property type="entry name" value="F10A5.9"/>
    <property type="match status" value="1"/>
</dbReference>
<dbReference type="PANTHER" id="PTHR35111">
    <property type="entry name" value="F10A5.9-RELATED"/>
    <property type="match status" value="1"/>
</dbReference>
<dbReference type="KEGG" id="mcha:111014042"/>
<keyword evidence="1" id="KW-1185">Reference proteome</keyword>
<proteinExistence type="predicted"/>
<accession>A0A6J1CRC4</accession>
<name>A0A6J1CRC4_MOMCH</name>
<dbReference type="GeneID" id="111014042"/>
<evidence type="ECO:0000313" key="1">
    <source>
        <dbReference type="Proteomes" id="UP000504603"/>
    </source>
</evidence>
<gene>
    <name evidence="2" type="primary">LOC111014042</name>
</gene>
<protein>
    <submittedName>
        <fullName evidence="2">Uncharacterized protein LOC111014042</fullName>
    </submittedName>
</protein>
<sequence>MEKAENPTVPISHKPNGADGFVIHVRDQEDYRGGSSGVSLSPARILSRIRRMFMRFIFYFPSRGSSSSPIMASRQRNLEKFEPPKTSCSSNYSSYSHYSEAIADCIEFFNKSSLQEQIGVGGRNSDGNAMV</sequence>
<organism evidence="1 2">
    <name type="scientific">Momordica charantia</name>
    <name type="common">Bitter gourd</name>
    <name type="synonym">Balsam pear</name>
    <dbReference type="NCBI Taxonomy" id="3673"/>
    <lineage>
        <taxon>Eukaryota</taxon>
        <taxon>Viridiplantae</taxon>
        <taxon>Streptophyta</taxon>
        <taxon>Embryophyta</taxon>
        <taxon>Tracheophyta</taxon>
        <taxon>Spermatophyta</taxon>
        <taxon>Magnoliopsida</taxon>
        <taxon>eudicotyledons</taxon>
        <taxon>Gunneridae</taxon>
        <taxon>Pentapetalae</taxon>
        <taxon>rosids</taxon>
        <taxon>fabids</taxon>
        <taxon>Cucurbitales</taxon>
        <taxon>Cucurbitaceae</taxon>
        <taxon>Momordiceae</taxon>
        <taxon>Momordica</taxon>
    </lineage>
</organism>
<dbReference type="OrthoDB" id="1840016at2759"/>
<reference evidence="2" key="1">
    <citation type="submission" date="2025-08" db="UniProtKB">
        <authorList>
            <consortium name="RefSeq"/>
        </authorList>
    </citation>
    <scope>IDENTIFICATION</scope>
    <source>
        <strain evidence="2">OHB3-1</strain>
    </source>
</reference>
<dbReference type="AlphaFoldDB" id="A0A6J1CRC4"/>